<sequence>MRAARPRRAADARQGHRPNRARGARLKSLVMARIAVIGAGLGALAASARLAVAGHEVTVHERTGTYGGGVRGYERDGFRFDTGPGVLHLPAVYRDLFVKTGREPLEERVGLVQLDPAVRHVFPDGTTVSLPHASRAGTVRALDAALGPGTGGRWADLLCRAREVWEATRRPLLEEPLSAVGPRTHGSVPDRDPYPALRGRGLLRRRAPTLAEVAADELRDPRLSAMLSSCADAYGLDPRTAPASATVLPYIEHTFGSWYVRGGMRALAQALYERCLERGVGFRFDSEVTAVREEGGRVTGLCLAASPDVYADAVIAGCWWPPDRNGAPAGTDGAALAAVPARSRLTVLLALRGGRPAETVHRTVVHRADAPGQPLTVLRPDDASLTPDAAHETAVLSVSVGPEGVPGQAEAERLAGELVAAADAAGLGLGPRTLWREVRTPHHIEAETGAPAGLVPAPALAGSAGGRRGGSGTERRPPNRTATKGFYRAGGWAHPGGGLAHAGMSGALVAGLIVEGDDWRGSH</sequence>
<name>A0ABQ2MRZ5_9ACTN</name>
<dbReference type="Proteomes" id="UP000631535">
    <property type="component" value="Unassembled WGS sequence"/>
</dbReference>
<dbReference type="Pfam" id="PF01593">
    <property type="entry name" value="Amino_oxidase"/>
    <property type="match status" value="1"/>
</dbReference>
<dbReference type="InterPro" id="IPR002937">
    <property type="entry name" value="Amino_oxidase"/>
</dbReference>
<evidence type="ECO:0000313" key="3">
    <source>
        <dbReference type="EMBL" id="GGO57682.1"/>
    </source>
</evidence>
<feature type="region of interest" description="Disordered" evidence="1">
    <location>
        <begin position="448"/>
        <end position="485"/>
    </location>
</feature>
<dbReference type="Gene3D" id="3.50.50.60">
    <property type="entry name" value="FAD/NAD(P)-binding domain"/>
    <property type="match status" value="2"/>
</dbReference>
<protein>
    <submittedName>
        <fullName evidence="3">Phytoene dehydrogenase</fullName>
    </submittedName>
</protein>
<keyword evidence="4" id="KW-1185">Reference proteome</keyword>
<feature type="region of interest" description="Disordered" evidence="1">
    <location>
        <begin position="1"/>
        <end position="22"/>
    </location>
</feature>
<feature type="compositionally biased region" description="Gly residues" evidence="1">
    <location>
        <begin position="463"/>
        <end position="472"/>
    </location>
</feature>
<accession>A0ABQ2MRZ5</accession>
<dbReference type="SUPFAM" id="SSF51905">
    <property type="entry name" value="FAD/NAD(P)-binding domain"/>
    <property type="match status" value="1"/>
</dbReference>
<evidence type="ECO:0000256" key="1">
    <source>
        <dbReference type="SAM" id="MobiDB-lite"/>
    </source>
</evidence>
<gene>
    <name evidence="3" type="ORF">GCM10012287_54110</name>
</gene>
<dbReference type="PANTHER" id="PTHR43734">
    <property type="entry name" value="PHYTOENE DESATURASE"/>
    <property type="match status" value="1"/>
</dbReference>
<evidence type="ECO:0000259" key="2">
    <source>
        <dbReference type="Pfam" id="PF01593"/>
    </source>
</evidence>
<feature type="compositionally biased region" description="Low complexity" evidence="1">
    <location>
        <begin position="449"/>
        <end position="462"/>
    </location>
</feature>
<comment type="caution">
    <text evidence="3">The sequence shown here is derived from an EMBL/GenBank/DDBJ whole genome shotgun (WGS) entry which is preliminary data.</text>
</comment>
<organism evidence="3 4">
    <name type="scientific">Streptomyces daqingensis</name>
    <dbReference type="NCBI Taxonomy" id="1472640"/>
    <lineage>
        <taxon>Bacteria</taxon>
        <taxon>Bacillati</taxon>
        <taxon>Actinomycetota</taxon>
        <taxon>Actinomycetes</taxon>
        <taxon>Kitasatosporales</taxon>
        <taxon>Streptomycetaceae</taxon>
        <taxon>Streptomyces</taxon>
    </lineage>
</organism>
<feature type="domain" description="Amine oxidase" evidence="2">
    <location>
        <begin position="44"/>
        <end position="316"/>
    </location>
</feature>
<dbReference type="InterPro" id="IPR036188">
    <property type="entry name" value="FAD/NAD-bd_sf"/>
</dbReference>
<dbReference type="PANTHER" id="PTHR43734:SF1">
    <property type="entry name" value="PHYTOENE DESATURASE"/>
    <property type="match status" value="1"/>
</dbReference>
<proteinExistence type="predicted"/>
<dbReference type="EMBL" id="BMMP01000026">
    <property type="protein sequence ID" value="GGO57682.1"/>
    <property type="molecule type" value="Genomic_DNA"/>
</dbReference>
<reference evidence="4" key="1">
    <citation type="journal article" date="2019" name="Int. J. Syst. Evol. Microbiol.">
        <title>The Global Catalogue of Microorganisms (GCM) 10K type strain sequencing project: providing services to taxonomists for standard genome sequencing and annotation.</title>
        <authorList>
            <consortium name="The Broad Institute Genomics Platform"/>
            <consortium name="The Broad Institute Genome Sequencing Center for Infectious Disease"/>
            <person name="Wu L."/>
            <person name="Ma J."/>
        </authorList>
    </citation>
    <scope>NUCLEOTIDE SEQUENCE [LARGE SCALE GENOMIC DNA]</scope>
    <source>
        <strain evidence="4">CGMCC 4.7178</strain>
    </source>
</reference>
<evidence type="ECO:0000313" key="4">
    <source>
        <dbReference type="Proteomes" id="UP000631535"/>
    </source>
</evidence>